<comment type="caution">
    <text evidence="1">The sequence shown here is derived from an EMBL/GenBank/DDBJ whole genome shotgun (WGS) entry which is preliminary data.</text>
</comment>
<gene>
    <name evidence="1" type="ORF">KUTeg_003541</name>
</gene>
<accession>A0ABQ9FRV1</accession>
<dbReference type="EMBL" id="JARBDR010000214">
    <property type="protein sequence ID" value="KAJ8318450.1"/>
    <property type="molecule type" value="Genomic_DNA"/>
</dbReference>
<dbReference type="Proteomes" id="UP001217089">
    <property type="component" value="Unassembled WGS sequence"/>
</dbReference>
<proteinExistence type="predicted"/>
<evidence type="ECO:0000313" key="2">
    <source>
        <dbReference type="Proteomes" id="UP001217089"/>
    </source>
</evidence>
<evidence type="ECO:0000313" key="1">
    <source>
        <dbReference type="EMBL" id="KAJ8318450.1"/>
    </source>
</evidence>
<name>A0ABQ9FRV1_TEGGR</name>
<sequence>MLVVYDFGFTVNECTESVSEYIYSNVSSLINLKFCKLDDFTLELLLSVKYVRHIYKKFRN</sequence>
<reference evidence="1 2" key="1">
    <citation type="submission" date="2022-12" db="EMBL/GenBank/DDBJ databases">
        <title>Chromosome-level genome of Tegillarca granosa.</title>
        <authorList>
            <person name="Kim J."/>
        </authorList>
    </citation>
    <scope>NUCLEOTIDE SEQUENCE [LARGE SCALE GENOMIC DNA]</scope>
    <source>
        <strain evidence="1">Teg-2019</strain>
        <tissue evidence="1">Adductor muscle</tissue>
    </source>
</reference>
<keyword evidence="2" id="KW-1185">Reference proteome</keyword>
<organism evidence="1 2">
    <name type="scientific">Tegillarca granosa</name>
    <name type="common">Malaysian cockle</name>
    <name type="synonym">Anadara granosa</name>
    <dbReference type="NCBI Taxonomy" id="220873"/>
    <lineage>
        <taxon>Eukaryota</taxon>
        <taxon>Metazoa</taxon>
        <taxon>Spiralia</taxon>
        <taxon>Lophotrochozoa</taxon>
        <taxon>Mollusca</taxon>
        <taxon>Bivalvia</taxon>
        <taxon>Autobranchia</taxon>
        <taxon>Pteriomorphia</taxon>
        <taxon>Arcoida</taxon>
        <taxon>Arcoidea</taxon>
        <taxon>Arcidae</taxon>
        <taxon>Tegillarca</taxon>
    </lineage>
</organism>
<protein>
    <submittedName>
        <fullName evidence="1">Uncharacterized protein</fullName>
    </submittedName>
</protein>